<keyword evidence="3" id="KW-1185">Reference proteome</keyword>
<protein>
    <submittedName>
        <fullName evidence="2">Uncharacterized protein</fullName>
    </submittedName>
</protein>
<sequence length="185" mass="20797">MEMICSLLNHGKTSQACVSSPRRPSVHPGLPRQTPNAEPRCRMAAQARIQARAFLHSSASSRPSHQLWGNCIHIFQNWRASCTCPWPWALKRVSSYSHSQFLGPTLCPIIGSAERQPRINFSAMIVAFRLRNSTRQETARTHPDNLSARSTQAAKPSARCARLSVRANPSGLWLRDWQTKATHEF</sequence>
<organism evidence="2 3">
    <name type="scientific">Aspergillus lucknowensis</name>
    <dbReference type="NCBI Taxonomy" id="176173"/>
    <lineage>
        <taxon>Eukaryota</taxon>
        <taxon>Fungi</taxon>
        <taxon>Dikarya</taxon>
        <taxon>Ascomycota</taxon>
        <taxon>Pezizomycotina</taxon>
        <taxon>Eurotiomycetes</taxon>
        <taxon>Eurotiomycetidae</taxon>
        <taxon>Eurotiales</taxon>
        <taxon>Aspergillaceae</taxon>
        <taxon>Aspergillus</taxon>
        <taxon>Aspergillus subgen. Nidulantes</taxon>
    </lineage>
</organism>
<dbReference type="GeneID" id="98141971"/>
<proteinExistence type="predicted"/>
<feature type="region of interest" description="Disordered" evidence="1">
    <location>
        <begin position="136"/>
        <end position="155"/>
    </location>
</feature>
<accession>A0ABR4LFZ5</accession>
<reference evidence="2 3" key="1">
    <citation type="submission" date="2024-07" db="EMBL/GenBank/DDBJ databases">
        <title>Section-level genome sequencing and comparative genomics of Aspergillus sections Usti and Cavernicolus.</title>
        <authorList>
            <consortium name="Lawrence Berkeley National Laboratory"/>
            <person name="Nybo J.L."/>
            <person name="Vesth T.C."/>
            <person name="Theobald S."/>
            <person name="Frisvad J.C."/>
            <person name="Larsen T.O."/>
            <person name="Kjaerboelling I."/>
            <person name="Rothschild-Mancinelli K."/>
            <person name="Lyhne E.K."/>
            <person name="Kogle M.E."/>
            <person name="Barry K."/>
            <person name="Clum A."/>
            <person name="Na H."/>
            <person name="Ledsgaard L."/>
            <person name="Lin J."/>
            <person name="Lipzen A."/>
            <person name="Kuo A."/>
            <person name="Riley R."/>
            <person name="Mondo S."/>
            <person name="Labutti K."/>
            <person name="Haridas S."/>
            <person name="Pangalinan J."/>
            <person name="Salamov A.A."/>
            <person name="Simmons B.A."/>
            <person name="Magnuson J.K."/>
            <person name="Chen J."/>
            <person name="Drula E."/>
            <person name="Henrissat B."/>
            <person name="Wiebenga A."/>
            <person name="Lubbers R.J."/>
            <person name="Gomes A.C."/>
            <person name="Macurrencykelacurrency M.R."/>
            <person name="Stajich J."/>
            <person name="Grigoriev I.V."/>
            <person name="Mortensen U.H."/>
            <person name="De Vries R.P."/>
            <person name="Baker S.E."/>
            <person name="Andersen M.R."/>
        </authorList>
    </citation>
    <scope>NUCLEOTIDE SEQUENCE [LARGE SCALE GENOMIC DNA]</scope>
    <source>
        <strain evidence="2 3">CBS 449.75</strain>
    </source>
</reference>
<evidence type="ECO:0000313" key="3">
    <source>
        <dbReference type="Proteomes" id="UP001610432"/>
    </source>
</evidence>
<evidence type="ECO:0000256" key="1">
    <source>
        <dbReference type="SAM" id="MobiDB-lite"/>
    </source>
</evidence>
<comment type="caution">
    <text evidence="2">The sequence shown here is derived from an EMBL/GenBank/DDBJ whole genome shotgun (WGS) entry which is preliminary data.</text>
</comment>
<feature type="region of interest" description="Disordered" evidence="1">
    <location>
        <begin position="16"/>
        <end position="38"/>
    </location>
</feature>
<dbReference type="EMBL" id="JBFXLQ010000068">
    <property type="protein sequence ID" value="KAL2862378.1"/>
    <property type="molecule type" value="Genomic_DNA"/>
</dbReference>
<dbReference type="RefSeq" id="XP_070881357.1">
    <property type="nucleotide sequence ID" value="XM_071026899.1"/>
</dbReference>
<name>A0ABR4LFZ5_9EURO</name>
<gene>
    <name evidence="2" type="ORF">BJX67DRAFT_296906</name>
</gene>
<evidence type="ECO:0000313" key="2">
    <source>
        <dbReference type="EMBL" id="KAL2862378.1"/>
    </source>
</evidence>
<dbReference type="Proteomes" id="UP001610432">
    <property type="component" value="Unassembled WGS sequence"/>
</dbReference>